<keyword evidence="2" id="KW-1185">Reference proteome</keyword>
<evidence type="ECO:0000313" key="1">
    <source>
        <dbReference type="EMBL" id="RIJ45361.1"/>
    </source>
</evidence>
<gene>
    <name evidence="1" type="ORF">D1614_23340</name>
</gene>
<comment type="caution">
    <text evidence="1">The sequence shown here is derived from an EMBL/GenBank/DDBJ whole genome shotgun (WGS) entry which is preliminary data.</text>
</comment>
<protein>
    <submittedName>
        <fullName evidence="1">Uncharacterized protein</fullName>
    </submittedName>
</protein>
<accession>A0A399SSC1</accession>
<proteinExistence type="predicted"/>
<name>A0A399SSC1_9BACT</name>
<sequence length="70" mass="8470">MLPFEFVTETDDFLSNLYTQARRVLTQFTDMHKFILFPKVARQANHIRLLFTLFFLFPDRQYLQGFASLY</sequence>
<dbReference type="Proteomes" id="UP000265926">
    <property type="component" value="Unassembled WGS sequence"/>
</dbReference>
<organism evidence="1 2">
    <name type="scientific">Maribellus luteus</name>
    <dbReference type="NCBI Taxonomy" id="2305463"/>
    <lineage>
        <taxon>Bacteria</taxon>
        <taxon>Pseudomonadati</taxon>
        <taxon>Bacteroidota</taxon>
        <taxon>Bacteroidia</taxon>
        <taxon>Marinilabiliales</taxon>
        <taxon>Prolixibacteraceae</taxon>
        <taxon>Maribellus</taxon>
    </lineage>
</organism>
<dbReference type="EMBL" id="QWGR01000028">
    <property type="protein sequence ID" value="RIJ45361.1"/>
    <property type="molecule type" value="Genomic_DNA"/>
</dbReference>
<reference evidence="1 2" key="1">
    <citation type="submission" date="2018-08" db="EMBL/GenBank/DDBJ databases">
        <title>Pallidiluteibacterium maritimus gen. nov., sp. nov., isolated from coastal sediment.</title>
        <authorList>
            <person name="Zhou L.Y."/>
        </authorList>
    </citation>
    <scope>NUCLEOTIDE SEQUENCE [LARGE SCALE GENOMIC DNA]</scope>
    <source>
        <strain evidence="1 2">XSD2</strain>
    </source>
</reference>
<evidence type="ECO:0000313" key="2">
    <source>
        <dbReference type="Proteomes" id="UP000265926"/>
    </source>
</evidence>
<dbReference type="AlphaFoldDB" id="A0A399SSC1"/>